<keyword evidence="8" id="KW-0560">Oxidoreductase</keyword>
<dbReference type="KEGG" id="dnv:108656086"/>
<dbReference type="Pfam" id="PF01491">
    <property type="entry name" value="Frataxin_Cyay"/>
    <property type="match status" value="1"/>
</dbReference>
<reference evidence="13 14" key="1">
    <citation type="journal article" date="2019" name="J. Hered.">
        <title>An Improved Genome Assembly for Drosophila navojoa, the Basal Species in the mojavensis Cluster.</title>
        <authorList>
            <person name="Vanderlinde T."/>
            <person name="Dupim E.G."/>
            <person name="Nazario-Yepiz N.O."/>
            <person name="Carvalho A.B."/>
        </authorList>
    </citation>
    <scope>NUCLEOTIDE SEQUENCE [LARGE SCALE GENOMIC DNA]</scope>
    <source>
        <strain evidence="13">Navoj_Jal97</strain>
        <tissue evidence="13">Whole organism</tissue>
    </source>
</reference>
<dbReference type="PANTHER" id="PTHR16821">
    <property type="entry name" value="FRATAXIN"/>
    <property type="match status" value="1"/>
</dbReference>
<comment type="caution">
    <text evidence="13">The sequence shown here is derived from an EMBL/GenBank/DDBJ whole genome shotgun (WGS) entry which is preliminary data.</text>
</comment>
<evidence type="ECO:0000256" key="7">
    <source>
        <dbReference type="ARBA" id="ARBA00022946"/>
    </source>
</evidence>
<comment type="subcellular location">
    <subcellularLocation>
        <location evidence="1">Mitochondrion</location>
    </subcellularLocation>
</comment>
<dbReference type="NCBIfam" id="TIGR03421">
    <property type="entry name" value="FeS_CyaY"/>
    <property type="match status" value="1"/>
</dbReference>
<evidence type="ECO:0000256" key="9">
    <source>
        <dbReference type="ARBA" id="ARBA00023004"/>
    </source>
</evidence>
<dbReference type="SUPFAM" id="SSF55387">
    <property type="entry name" value="Frataxin/Nqo15-like"/>
    <property type="match status" value="1"/>
</dbReference>
<keyword evidence="10" id="KW-0406">Ion transport</keyword>
<dbReference type="EMBL" id="LSRL02000247">
    <property type="protein sequence ID" value="TDG42316.1"/>
    <property type="molecule type" value="Genomic_DNA"/>
</dbReference>
<dbReference type="InterPro" id="IPR020895">
    <property type="entry name" value="Frataxin_CS"/>
</dbReference>
<organism evidence="13 14">
    <name type="scientific">Drosophila navojoa</name>
    <name type="common">Fruit fly</name>
    <dbReference type="NCBI Taxonomy" id="7232"/>
    <lineage>
        <taxon>Eukaryota</taxon>
        <taxon>Metazoa</taxon>
        <taxon>Ecdysozoa</taxon>
        <taxon>Arthropoda</taxon>
        <taxon>Hexapoda</taxon>
        <taxon>Insecta</taxon>
        <taxon>Pterygota</taxon>
        <taxon>Neoptera</taxon>
        <taxon>Endopterygota</taxon>
        <taxon>Diptera</taxon>
        <taxon>Brachycera</taxon>
        <taxon>Muscomorpha</taxon>
        <taxon>Ephydroidea</taxon>
        <taxon>Drosophilidae</taxon>
        <taxon>Drosophila</taxon>
    </lineage>
</organism>
<dbReference type="PANTHER" id="PTHR16821:SF2">
    <property type="entry name" value="FRATAXIN, MITOCHONDRIAL"/>
    <property type="match status" value="1"/>
</dbReference>
<keyword evidence="4" id="KW-0409">Iron storage</keyword>
<name>A0A484B0M6_DRONA</name>
<dbReference type="PROSITE" id="PS01344">
    <property type="entry name" value="FRATAXIN_1"/>
    <property type="match status" value="1"/>
</dbReference>
<dbReference type="GO" id="GO:0034986">
    <property type="term" value="F:iron chaperone activity"/>
    <property type="evidence" value="ECO:0007669"/>
    <property type="project" value="TreeGrafter"/>
</dbReference>
<evidence type="ECO:0000256" key="6">
    <source>
        <dbReference type="ARBA" id="ARBA00022496"/>
    </source>
</evidence>
<dbReference type="OrthoDB" id="1897642at2759"/>
<evidence type="ECO:0000256" key="5">
    <source>
        <dbReference type="ARBA" id="ARBA00022448"/>
    </source>
</evidence>
<dbReference type="STRING" id="7232.A0A484B0M6"/>
<dbReference type="GO" id="GO:0016226">
    <property type="term" value="P:iron-sulfur cluster assembly"/>
    <property type="evidence" value="ECO:0007669"/>
    <property type="project" value="InterPro"/>
</dbReference>
<keyword evidence="5" id="KW-0813">Transport</keyword>
<keyword evidence="9" id="KW-0408">Iron</keyword>
<dbReference type="GO" id="GO:0008198">
    <property type="term" value="F:ferrous iron binding"/>
    <property type="evidence" value="ECO:0007669"/>
    <property type="project" value="TreeGrafter"/>
</dbReference>
<keyword evidence="7" id="KW-0809">Transit peptide</keyword>
<comment type="similarity">
    <text evidence="2">Belongs to the frataxin family.</text>
</comment>
<evidence type="ECO:0000256" key="11">
    <source>
        <dbReference type="ARBA" id="ARBA00023128"/>
    </source>
</evidence>
<dbReference type="Gene3D" id="3.30.920.10">
    <property type="entry name" value="Frataxin/CyaY"/>
    <property type="match status" value="1"/>
</dbReference>
<evidence type="ECO:0000256" key="10">
    <source>
        <dbReference type="ARBA" id="ARBA00023065"/>
    </source>
</evidence>
<dbReference type="SMART" id="SM01219">
    <property type="entry name" value="Frataxin_Cyay"/>
    <property type="match status" value="1"/>
</dbReference>
<keyword evidence="14" id="KW-1185">Reference proteome</keyword>
<dbReference type="InterPro" id="IPR017789">
    <property type="entry name" value="Frataxin"/>
</dbReference>
<dbReference type="PROSITE" id="PS50810">
    <property type="entry name" value="FRATAXIN_2"/>
    <property type="match status" value="1"/>
</dbReference>
<gene>
    <name evidence="13" type="ORF">AWZ03_011270</name>
</gene>
<dbReference type="PRINTS" id="PR00904">
    <property type="entry name" value="FRATAXIN"/>
</dbReference>
<comment type="catalytic activity">
    <reaction evidence="12">
        <text>4 Fe(2+) + O2 + 4 H(+) = 4 Fe(3+) + 2 H2O</text>
        <dbReference type="Rhea" id="RHEA:11148"/>
        <dbReference type="ChEBI" id="CHEBI:15377"/>
        <dbReference type="ChEBI" id="CHEBI:15378"/>
        <dbReference type="ChEBI" id="CHEBI:15379"/>
        <dbReference type="ChEBI" id="CHEBI:29033"/>
        <dbReference type="ChEBI" id="CHEBI:29034"/>
        <dbReference type="EC" id="1.16.3.1"/>
    </reaction>
</comment>
<dbReference type="GO" id="GO:0004322">
    <property type="term" value="F:ferroxidase activity"/>
    <property type="evidence" value="ECO:0007669"/>
    <property type="project" value="UniProtKB-EC"/>
</dbReference>
<dbReference type="InterPro" id="IPR002908">
    <property type="entry name" value="Frataxin/CyaY"/>
</dbReference>
<dbReference type="GO" id="GO:0005739">
    <property type="term" value="C:mitochondrion"/>
    <property type="evidence" value="ECO:0007669"/>
    <property type="project" value="UniProtKB-SubCell"/>
</dbReference>
<evidence type="ECO:0000256" key="12">
    <source>
        <dbReference type="ARBA" id="ARBA00047990"/>
    </source>
</evidence>
<evidence type="ECO:0000256" key="8">
    <source>
        <dbReference type="ARBA" id="ARBA00023002"/>
    </source>
</evidence>
<dbReference type="NCBIfam" id="TIGR03422">
    <property type="entry name" value="mito_frataxin"/>
    <property type="match status" value="1"/>
</dbReference>
<evidence type="ECO:0000313" key="13">
    <source>
        <dbReference type="EMBL" id="TDG42316.1"/>
    </source>
</evidence>
<sequence>MERIRVFIRVAQAIQRTNRYSHIAALRHRNFTPISEDSDSSRGPEVVGGVLSRHCSNQLKPDYVVDDVVYERVCMETLESLSDYFDELTENAAELTGADVIFGDGVLSVNLGTKYGVYVINRQRPNKQIWLSSPTTGPKRFDYVIQPGQTNGYWVYKHTGVTLHQVLQNEITQIITSMPVNFMALPHCN</sequence>
<keyword evidence="6" id="KW-0410">Iron transport</keyword>
<dbReference type="OMA" id="YERVCSD"/>
<dbReference type="GO" id="GO:0006879">
    <property type="term" value="P:intracellular iron ion homeostasis"/>
    <property type="evidence" value="ECO:0007669"/>
    <property type="project" value="UniProtKB-KW"/>
</dbReference>
<keyword evidence="11" id="KW-0496">Mitochondrion</keyword>
<dbReference type="EC" id="1.16.3.1" evidence="3"/>
<evidence type="ECO:0000256" key="2">
    <source>
        <dbReference type="ARBA" id="ARBA00008183"/>
    </source>
</evidence>
<accession>A0A484B0M6</accession>
<dbReference type="AlphaFoldDB" id="A0A484B0M6"/>
<dbReference type="GO" id="GO:0008199">
    <property type="term" value="F:ferric iron binding"/>
    <property type="evidence" value="ECO:0007669"/>
    <property type="project" value="InterPro"/>
</dbReference>
<evidence type="ECO:0000256" key="3">
    <source>
        <dbReference type="ARBA" id="ARBA00013107"/>
    </source>
</evidence>
<dbReference type="GO" id="GO:0051537">
    <property type="term" value="F:2 iron, 2 sulfur cluster binding"/>
    <property type="evidence" value="ECO:0007669"/>
    <property type="project" value="TreeGrafter"/>
</dbReference>
<evidence type="ECO:0000256" key="4">
    <source>
        <dbReference type="ARBA" id="ARBA00022434"/>
    </source>
</evidence>
<evidence type="ECO:0000313" key="14">
    <source>
        <dbReference type="Proteomes" id="UP000295192"/>
    </source>
</evidence>
<proteinExistence type="inferred from homology"/>
<protein>
    <recommendedName>
        <fullName evidence="3">ferroxidase</fullName>
        <ecNumber evidence="3">1.16.3.1</ecNumber>
    </recommendedName>
</protein>
<dbReference type="Proteomes" id="UP000295192">
    <property type="component" value="Unassembled WGS sequence"/>
</dbReference>
<dbReference type="GO" id="GO:0006826">
    <property type="term" value="P:iron ion transport"/>
    <property type="evidence" value="ECO:0007669"/>
    <property type="project" value="UniProtKB-KW"/>
</dbReference>
<evidence type="ECO:0000256" key="1">
    <source>
        <dbReference type="ARBA" id="ARBA00004173"/>
    </source>
</evidence>
<dbReference type="InterPro" id="IPR036524">
    <property type="entry name" value="Frataxin/CyaY_sf"/>
</dbReference>